<protein>
    <submittedName>
        <fullName evidence="1">Uncharacterized protein</fullName>
    </submittedName>
</protein>
<proteinExistence type="predicted"/>
<comment type="caution">
    <text evidence="1">The sequence shown here is derived from an EMBL/GenBank/DDBJ whole genome shotgun (WGS) entry which is preliminary data.</text>
</comment>
<accession>A0A0F9TL24</accession>
<sequence>MAQLISNTLKLSLAGEKQQFDSTANRNLLAGLFTAGPNNTGELRVGVSTVNAASDPPIGKRLMPGEVLDMDPAKFAQNDGRPHSVPLSSLWFDGTVTGDIIEIWGLIS</sequence>
<dbReference type="EMBL" id="LAZR01000306">
    <property type="protein sequence ID" value="KKN75607.1"/>
    <property type="molecule type" value="Genomic_DNA"/>
</dbReference>
<evidence type="ECO:0000313" key="1">
    <source>
        <dbReference type="EMBL" id="KKN75607.1"/>
    </source>
</evidence>
<name>A0A0F9TL24_9ZZZZ</name>
<dbReference type="AlphaFoldDB" id="A0A0F9TL24"/>
<reference evidence="1" key="1">
    <citation type="journal article" date="2015" name="Nature">
        <title>Complex archaea that bridge the gap between prokaryotes and eukaryotes.</title>
        <authorList>
            <person name="Spang A."/>
            <person name="Saw J.H."/>
            <person name="Jorgensen S.L."/>
            <person name="Zaremba-Niedzwiedzka K."/>
            <person name="Martijn J."/>
            <person name="Lind A.E."/>
            <person name="van Eijk R."/>
            <person name="Schleper C."/>
            <person name="Guy L."/>
            <person name="Ettema T.J."/>
        </authorList>
    </citation>
    <scope>NUCLEOTIDE SEQUENCE</scope>
</reference>
<gene>
    <name evidence="1" type="ORF">LCGC14_0378450</name>
</gene>
<organism evidence="1">
    <name type="scientific">marine sediment metagenome</name>
    <dbReference type="NCBI Taxonomy" id="412755"/>
    <lineage>
        <taxon>unclassified sequences</taxon>
        <taxon>metagenomes</taxon>
        <taxon>ecological metagenomes</taxon>
    </lineage>
</organism>